<dbReference type="SUPFAM" id="SSF50891">
    <property type="entry name" value="Cyclophilin-like"/>
    <property type="match status" value="1"/>
</dbReference>
<name>A0A553PGB0_TIGCA</name>
<comment type="caution">
    <text evidence="12">The sequence shown here is derived from an EMBL/GenBank/DDBJ whole genome shotgun (WGS) entry which is preliminary data.</text>
</comment>
<evidence type="ECO:0000256" key="3">
    <source>
        <dbReference type="ARBA" id="ARBA00004123"/>
    </source>
</evidence>
<dbReference type="SUPFAM" id="SSF54928">
    <property type="entry name" value="RNA-binding domain, RBD"/>
    <property type="match status" value="1"/>
</dbReference>
<sequence>MSVVLETTLGAITVDLYLEARPKVCLNFLKLCRNVRLTHTVVLADPFEDPPGLVVPAVSPEPGPEVWGSDRLAADEDLSDEEELSPRARAEKTAQREAQAQATILEMIGDLPEADCAPPENVLFVCKLNPVTTDEDLETLFSRFGRVVSCEVIRDRKTQDSLQYAFVEFENPQACEQAYFKMDNVLIDDRRIHVDFSQSVSKYQWKGKGRLTIRGQERPPPPAARREPRPRRSPSPRSRSRKSSARPRSRSRDQRRPRSSSRSRDKKKRSRSRSRDKKKRARSRSRERERSNRHRRPKSRSRSRDRRRSQDKRRR</sequence>
<evidence type="ECO:0000313" key="12">
    <source>
        <dbReference type="EMBL" id="TRY76715.1"/>
    </source>
</evidence>
<feature type="compositionally biased region" description="Basic residues" evidence="10">
    <location>
        <begin position="257"/>
        <end position="283"/>
    </location>
</feature>
<keyword evidence="6 9" id="KW-0413">Isomerase</keyword>
<dbReference type="SMART" id="SM00360">
    <property type="entry name" value="RRM"/>
    <property type="match status" value="1"/>
</dbReference>
<comment type="similarity">
    <text evidence="9">Belongs to the cyclophilin-type PPIase family. PPIL4 subfamily.</text>
</comment>
<dbReference type="STRING" id="6832.A0A553PGB0"/>
<evidence type="ECO:0000256" key="1">
    <source>
        <dbReference type="ARBA" id="ARBA00000971"/>
    </source>
</evidence>
<reference evidence="12 13" key="1">
    <citation type="journal article" date="2018" name="Nat. Ecol. Evol.">
        <title>Genomic signatures of mitonuclear coevolution across populations of Tigriopus californicus.</title>
        <authorList>
            <person name="Barreto F.S."/>
            <person name="Watson E.T."/>
            <person name="Lima T.G."/>
            <person name="Willett C.S."/>
            <person name="Edmands S."/>
            <person name="Li W."/>
            <person name="Burton R.S."/>
        </authorList>
    </citation>
    <scope>NUCLEOTIDE SEQUENCE [LARGE SCALE GENOMIC DNA]</scope>
    <source>
        <strain evidence="12 13">San Diego</strain>
    </source>
</reference>
<dbReference type="EMBL" id="VCGU01000004">
    <property type="protein sequence ID" value="TRY76715.1"/>
    <property type="molecule type" value="Genomic_DNA"/>
</dbReference>
<keyword evidence="13" id="KW-1185">Reference proteome</keyword>
<dbReference type="InterPro" id="IPR035542">
    <property type="entry name" value="CRIP"/>
</dbReference>
<dbReference type="InterPro" id="IPR035979">
    <property type="entry name" value="RBD_domain_sf"/>
</dbReference>
<evidence type="ECO:0000259" key="11">
    <source>
        <dbReference type="PROSITE" id="PS50102"/>
    </source>
</evidence>
<proteinExistence type="inferred from homology"/>
<protein>
    <recommendedName>
        <fullName evidence="9">Peptidyl-prolyl cis-trans isomerase</fullName>
        <shortName evidence="9">PPIase</shortName>
        <ecNumber evidence="9">5.2.1.8</ecNumber>
    </recommendedName>
</protein>
<evidence type="ECO:0000256" key="8">
    <source>
        <dbReference type="PROSITE-ProRule" id="PRU00176"/>
    </source>
</evidence>
<evidence type="ECO:0000256" key="7">
    <source>
        <dbReference type="ARBA" id="ARBA00023242"/>
    </source>
</evidence>
<dbReference type="OMA" id="HIDEEPA"/>
<dbReference type="AlphaFoldDB" id="A0A553PGB0"/>
<dbReference type="InterPro" id="IPR029000">
    <property type="entry name" value="Cyclophilin-like_dom_sf"/>
</dbReference>
<dbReference type="GO" id="GO:0003755">
    <property type="term" value="F:peptidyl-prolyl cis-trans isomerase activity"/>
    <property type="evidence" value="ECO:0007669"/>
    <property type="project" value="UniProtKB-UniRule"/>
</dbReference>
<evidence type="ECO:0000313" key="13">
    <source>
        <dbReference type="Proteomes" id="UP000318571"/>
    </source>
</evidence>
<comment type="function">
    <text evidence="2 9">PPIases accelerate the folding of proteins. It catalyzes the cis-trans isomerization of proline imidic peptide bonds in oligopeptides.</text>
</comment>
<dbReference type="FunFam" id="3.30.70.330:FF:000287">
    <property type="entry name" value="Peptidyl-prolyl cis-trans isomerase"/>
    <property type="match status" value="1"/>
</dbReference>
<dbReference type="Proteomes" id="UP000318571">
    <property type="component" value="Chromosome 5"/>
</dbReference>
<feature type="domain" description="RRM" evidence="11">
    <location>
        <begin position="121"/>
        <end position="199"/>
    </location>
</feature>
<dbReference type="PANTHER" id="PTHR45843">
    <property type="entry name" value="PEPTIDYL-PROLYL CIS-TRANS ISOMERASE-LIKE 4"/>
    <property type="match status" value="1"/>
</dbReference>
<dbReference type="GO" id="GO:0005634">
    <property type="term" value="C:nucleus"/>
    <property type="evidence" value="ECO:0007669"/>
    <property type="project" value="UniProtKB-SubCell"/>
</dbReference>
<comment type="catalytic activity">
    <reaction evidence="1 9">
        <text>[protein]-peptidylproline (omega=180) = [protein]-peptidylproline (omega=0)</text>
        <dbReference type="Rhea" id="RHEA:16237"/>
        <dbReference type="Rhea" id="RHEA-COMP:10747"/>
        <dbReference type="Rhea" id="RHEA-COMP:10748"/>
        <dbReference type="ChEBI" id="CHEBI:83833"/>
        <dbReference type="ChEBI" id="CHEBI:83834"/>
        <dbReference type="EC" id="5.2.1.8"/>
    </reaction>
</comment>
<dbReference type="GO" id="GO:0003723">
    <property type="term" value="F:RNA binding"/>
    <property type="evidence" value="ECO:0007669"/>
    <property type="project" value="UniProtKB-UniRule"/>
</dbReference>
<dbReference type="Gene3D" id="2.40.100.10">
    <property type="entry name" value="Cyclophilin-like"/>
    <property type="match status" value="1"/>
</dbReference>
<feature type="compositionally biased region" description="Basic residues" evidence="10">
    <location>
        <begin position="228"/>
        <end position="249"/>
    </location>
</feature>
<dbReference type="CDD" id="cd12235">
    <property type="entry name" value="RRM_PPIL4"/>
    <property type="match status" value="1"/>
</dbReference>
<feature type="compositionally biased region" description="Basic residues" evidence="10">
    <location>
        <begin position="291"/>
        <end position="315"/>
    </location>
</feature>
<dbReference type="Gene3D" id="3.30.70.330">
    <property type="match status" value="1"/>
</dbReference>
<evidence type="ECO:0000256" key="5">
    <source>
        <dbReference type="ARBA" id="ARBA00023110"/>
    </source>
</evidence>
<comment type="subcellular location">
    <subcellularLocation>
        <location evidence="3 9">Nucleus</location>
    </subcellularLocation>
</comment>
<keyword evidence="4 8" id="KW-0694">RNA-binding</keyword>
<evidence type="ECO:0000256" key="6">
    <source>
        <dbReference type="ARBA" id="ARBA00023235"/>
    </source>
</evidence>
<organism evidence="12 13">
    <name type="scientific">Tigriopus californicus</name>
    <name type="common">Marine copepod</name>
    <dbReference type="NCBI Taxonomy" id="6832"/>
    <lineage>
        <taxon>Eukaryota</taxon>
        <taxon>Metazoa</taxon>
        <taxon>Ecdysozoa</taxon>
        <taxon>Arthropoda</taxon>
        <taxon>Crustacea</taxon>
        <taxon>Multicrustacea</taxon>
        <taxon>Hexanauplia</taxon>
        <taxon>Copepoda</taxon>
        <taxon>Harpacticoida</taxon>
        <taxon>Harpacticidae</taxon>
        <taxon>Tigriopus</taxon>
    </lineage>
</organism>
<evidence type="ECO:0000256" key="4">
    <source>
        <dbReference type="ARBA" id="ARBA00022884"/>
    </source>
</evidence>
<evidence type="ECO:0000256" key="9">
    <source>
        <dbReference type="RuleBase" id="RU365081"/>
    </source>
</evidence>
<evidence type="ECO:0000256" key="2">
    <source>
        <dbReference type="ARBA" id="ARBA00002388"/>
    </source>
</evidence>
<keyword evidence="5 9" id="KW-0697">Rotamase</keyword>
<dbReference type="EC" id="5.2.1.8" evidence="9"/>
<accession>A0A553PGB0</accession>
<dbReference type="InterPro" id="IPR012677">
    <property type="entry name" value="Nucleotide-bd_a/b_plait_sf"/>
</dbReference>
<gene>
    <name evidence="12" type="ORF">TCAL_07598</name>
</gene>
<keyword evidence="7 9" id="KW-0539">Nucleus</keyword>
<feature type="region of interest" description="Disordered" evidence="10">
    <location>
        <begin position="207"/>
        <end position="315"/>
    </location>
</feature>
<dbReference type="PROSITE" id="PS50102">
    <property type="entry name" value="RRM"/>
    <property type="match status" value="1"/>
</dbReference>
<dbReference type="Pfam" id="PF00076">
    <property type="entry name" value="RRM_1"/>
    <property type="match status" value="1"/>
</dbReference>
<dbReference type="PANTHER" id="PTHR45843:SF1">
    <property type="entry name" value="PEPTIDYL-PROLYL CIS-TRANS ISOMERASE-LIKE 4"/>
    <property type="match status" value="1"/>
</dbReference>
<dbReference type="InterPro" id="IPR000504">
    <property type="entry name" value="RRM_dom"/>
</dbReference>
<evidence type="ECO:0000256" key="10">
    <source>
        <dbReference type="SAM" id="MobiDB-lite"/>
    </source>
</evidence>